<dbReference type="Proteomes" id="UP000473014">
    <property type="component" value="Unassembled WGS sequence"/>
</dbReference>
<sequence>MTYLAVFESDTWRLERDALARALASDWPQAQMKLASPGAAGSEVRDVEWTYRSELGELEGYAHADGQGIYLEGPIEVVADFVVWYRGLVPAEEQIVFCDDSYSFDGVVPSNASRGDIVALAE</sequence>
<proteinExistence type="predicted"/>
<accession>A0A6G2BE74</accession>
<comment type="caution">
    <text evidence="1">The sequence shown here is derived from an EMBL/GenBank/DDBJ whole genome shotgun (WGS) entry which is preliminary data.</text>
</comment>
<protein>
    <submittedName>
        <fullName evidence="1">Uncharacterized protein</fullName>
    </submittedName>
</protein>
<dbReference type="RefSeq" id="WP_155071609.1">
    <property type="nucleotide sequence ID" value="NZ_WIXO01000001.1"/>
</dbReference>
<evidence type="ECO:0000313" key="2">
    <source>
        <dbReference type="Proteomes" id="UP000473014"/>
    </source>
</evidence>
<reference evidence="1 2" key="1">
    <citation type="submission" date="2019-11" db="EMBL/GenBank/DDBJ databases">
        <authorList>
            <person name="Yuan L."/>
        </authorList>
    </citation>
    <scope>NUCLEOTIDE SEQUENCE [LARGE SCALE GENOMIC DNA]</scope>
    <source>
        <strain evidence="1 2">TRM43335</strain>
    </source>
</reference>
<dbReference type="EMBL" id="WIXO01000001">
    <property type="protein sequence ID" value="MTE20577.1"/>
    <property type="molecule type" value="Genomic_DNA"/>
</dbReference>
<organism evidence="1 2">
    <name type="scientific">Streptomyces taklimakanensis</name>
    <dbReference type="NCBI Taxonomy" id="2569853"/>
    <lineage>
        <taxon>Bacteria</taxon>
        <taxon>Bacillati</taxon>
        <taxon>Actinomycetota</taxon>
        <taxon>Actinomycetes</taxon>
        <taxon>Kitasatosporales</taxon>
        <taxon>Streptomycetaceae</taxon>
        <taxon>Streptomyces</taxon>
    </lineage>
</organism>
<dbReference type="AlphaFoldDB" id="A0A6G2BE74"/>
<dbReference type="OrthoDB" id="3697902at2"/>
<evidence type="ECO:0000313" key="1">
    <source>
        <dbReference type="EMBL" id="MTE20577.1"/>
    </source>
</evidence>
<keyword evidence="2" id="KW-1185">Reference proteome</keyword>
<name>A0A6G2BE74_9ACTN</name>
<gene>
    <name evidence="1" type="ORF">F0L17_15975</name>
</gene>